<feature type="active site" description="Proton donor" evidence="4">
    <location>
        <position position="148"/>
    </location>
</feature>
<dbReference type="InterPro" id="IPR036849">
    <property type="entry name" value="Enolase-like_C_sf"/>
</dbReference>
<proteinExistence type="inferred from homology"/>
<dbReference type="SFLD" id="SFLDF00009">
    <property type="entry name" value="o-succinylbenzoate_synthase"/>
    <property type="match status" value="1"/>
</dbReference>
<sequence>METEPFSLDLRSPLSTASGPISRREGFLVRVEHDGVVGLGEATPLPGWTESYAECEDALSGMRGPESLPSETGEAGRPRRPAARHGAELAVATAEARAAGESLAAFLADETPADTVAVNATVGDGSVDATAGATREAVEEGFSTVKVKVGARDPDVDATRLRAVREAAGDDVGLRADANGAWDVETARRMLDVAAELDFSYVEQPLPSADVEGHADLRGRGVGVALDESLATAGPARVLAADAADALVCKPMALGGPIRTLDVARQASERGVDVVVTTTIDAVIARVGAVHVAAALPDVPACGLATGAMLADDLAPDPAPVEGGRIRVPAGPGLAGDAFSALRQPPE</sequence>
<evidence type="ECO:0000313" key="7">
    <source>
        <dbReference type="EMBL" id="QCC47879.1"/>
    </source>
</evidence>
<feature type="region of interest" description="Disordered" evidence="5">
    <location>
        <begin position="61"/>
        <end position="86"/>
    </location>
</feature>
<dbReference type="Gene3D" id="3.20.20.120">
    <property type="entry name" value="Enolase-like C-terminal domain"/>
    <property type="match status" value="1"/>
</dbReference>
<dbReference type="GO" id="GO:0000287">
    <property type="term" value="F:magnesium ion binding"/>
    <property type="evidence" value="ECO:0007669"/>
    <property type="project" value="UniProtKB-UniRule"/>
</dbReference>
<accession>A0A1H5ZYS4</accession>
<comment type="function">
    <text evidence="4">Converts 2-succinyl-6-hydroxy-2,4-cyclohexadiene-1-carboxylate (SHCHC) to 2-succinylbenzoate (OSB).</text>
</comment>
<dbReference type="SFLD" id="SFLDG00180">
    <property type="entry name" value="muconate_cycloisomerase"/>
    <property type="match status" value="1"/>
</dbReference>
<dbReference type="SUPFAM" id="SSF51604">
    <property type="entry name" value="Enolase C-terminal domain-like"/>
    <property type="match status" value="1"/>
</dbReference>
<dbReference type="UniPathway" id="UPA00079"/>
<reference evidence="8 9" key="1">
    <citation type="submission" date="2016-10" db="EMBL/GenBank/DDBJ databases">
        <authorList>
            <person name="de Groot N.N."/>
        </authorList>
    </citation>
    <scope>NUCLEOTIDE SEQUENCE [LARGE SCALE GENOMIC DNA]</scope>
    <source>
        <strain evidence="8 9">CGMCC 1.10331</strain>
    </source>
</reference>
<feature type="binding site" evidence="4">
    <location>
        <position position="203"/>
    </location>
    <ligand>
        <name>Mg(2+)</name>
        <dbReference type="ChEBI" id="CHEBI:18420"/>
    </ligand>
</feature>
<dbReference type="Pfam" id="PF13378">
    <property type="entry name" value="MR_MLE_C"/>
    <property type="match status" value="1"/>
</dbReference>
<evidence type="ECO:0000256" key="4">
    <source>
        <dbReference type="HAMAP-Rule" id="MF_00470"/>
    </source>
</evidence>
<dbReference type="EMBL" id="CP031311">
    <property type="protein sequence ID" value="QCC47879.1"/>
    <property type="molecule type" value="Genomic_DNA"/>
</dbReference>
<dbReference type="PANTHER" id="PTHR48073:SF2">
    <property type="entry name" value="O-SUCCINYLBENZOATE SYNTHASE"/>
    <property type="match status" value="1"/>
</dbReference>
<dbReference type="KEGG" id="hlm:DV707_09525"/>
<organism evidence="8 9">
    <name type="scientific">Halobellus limi</name>
    <dbReference type="NCBI Taxonomy" id="699433"/>
    <lineage>
        <taxon>Archaea</taxon>
        <taxon>Methanobacteriati</taxon>
        <taxon>Methanobacteriota</taxon>
        <taxon>Stenosarchaea group</taxon>
        <taxon>Halobacteria</taxon>
        <taxon>Halobacteriales</taxon>
        <taxon>Haloferacaceae</taxon>
        <taxon>Halobellus</taxon>
    </lineage>
</organism>
<dbReference type="Proteomes" id="UP000296733">
    <property type="component" value="Chromosome"/>
</dbReference>
<feature type="binding site" evidence="4">
    <location>
        <position position="177"/>
    </location>
    <ligand>
        <name>Mg(2+)</name>
        <dbReference type="ChEBI" id="CHEBI:18420"/>
    </ligand>
</feature>
<dbReference type="Proteomes" id="UP000236740">
    <property type="component" value="Unassembled WGS sequence"/>
</dbReference>
<dbReference type="RefSeq" id="WP_103991923.1">
    <property type="nucleotide sequence ID" value="NZ_CP031311.1"/>
</dbReference>
<evidence type="ECO:0000313" key="9">
    <source>
        <dbReference type="Proteomes" id="UP000236740"/>
    </source>
</evidence>
<name>A0A1H5ZYS4_9EURY</name>
<dbReference type="InterPro" id="IPR029017">
    <property type="entry name" value="Enolase-like_N"/>
</dbReference>
<protein>
    <recommendedName>
        <fullName evidence="4">o-succinylbenzoate synthase</fullName>
        <shortName evidence="4">OSB synthase</shortName>
        <shortName evidence="4">OSBS</shortName>
        <ecNumber evidence="4">4.2.1.113</ecNumber>
    </recommendedName>
    <alternativeName>
        <fullName evidence="4">4-(2'-carboxyphenyl)-4-oxybutyric acid synthase</fullName>
    </alternativeName>
    <alternativeName>
        <fullName evidence="4">o-succinylbenzoic acid synthase</fullName>
    </alternativeName>
</protein>
<dbReference type="InterPro" id="IPR029065">
    <property type="entry name" value="Enolase_C-like"/>
</dbReference>
<reference evidence="7 10" key="2">
    <citation type="journal article" date="2019" name="Nat. Commun.">
        <title>A new type of DNA phosphorothioation-based antiviral system in archaea.</title>
        <authorList>
            <person name="Xiong L."/>
            <person name="Liu S."/>
            <person name="Chen S."/>
            <person name="Xiao Y."/>
            <person name="Zhu B."/>
            <person name="Gao Y."/>
            <person name="Zhang Y."/>
            <person name="Chen B."/>
            <person name="Luo J."/>
            <person name="Deng Z."/>
            <person name="Chen X."/>
            <person name="Wang L."/>
            <person name="Chen S."/>
        </authorList>
    </citation>
    <scope>NUCLEOTIDE SEQUENCE [LARGE SCALE GENOMIC DNA]</scope>
    <source>
        <strain evidence="7 10">CGMCC 1.10331</strain>
    </source>
</reference>
<keyword evidence="2 4" id="KW-0460">Magnesium</keyword>
<dbReference type="EMBL" id="FNVN01000002">
    <property type="protein sequence ID" value="SEG41658.1"/>
    <property type="molecule type" value="Genomic_DNA"/>
</dbReference>
<feature type="binding site" evidence="4">
    <location>
        <position position="227"/>
    </location>
    <ligand>
        <name>Mg(2+)</name>
        <dbReference type="ChEBI" id="CHEBI:18420"/>
    </ligand>
</feature>
<dbReference type="UniPathway" id="UPA01057">
    <property type="reaction ID" value="UER00165"/>
</dbReference>
<dbReference type="InterPro" id="IPR010196">
    <property type="entry name" value="OSB_synthase_MenC1"/>
</dbReference>
<dbReference type="SUPFAM" id="SSF54826">
    <property type="entry name" value="Enolase N-terminal domain-like"/>
    <property type="match status" value="1"/>
</dbReference>
<dbReference type="AlphaFoldDB" id="A0A1H5ZYS4"/>
<dbReference type="HAMAP" id="MF_00470">
    <property type="entry name" value="MenC_1"/>
    <property type="match status" value="1"/>
</dbReference>
<evidence type="ECO:0000313" key="10">
    <source>
        <dbReference type="Proteomes" id="UP000296733"/>
    </source>
</evidence>
<comment type="pathway">
    <text evidence="4">Quinol/quinone metabolism; menaquinone biosynthesis.</text>
</comment>
<keyword evidence="9" id="KW-1185">Reference proteome</keyword>
<keyword evidence="4" id="KW-0474">Menaquinone biosynthesis</keyword>
<dbReference type="EC" id="4.2.1.113" evidence="4"/>
<dbReference type="InterPro" id="IPR013342">
    <property type="entry name" value="Mandelate_racemase_C"/>
</dbReference>
<dbReference type="Gene3D" id="3.30.390.10">
    <property type="entry name" value="Enolase-like, N-terminal domain"/>
    <property type="match status" value="1"/>
</dbReference>
<keyword evidence="1 4" id="KW-0479">Metal-binding</keyword>
<comment type="cofactor">
    <cofactor evidence="4">
        <name>a divalent metal cation</name>
        <dbReference type="ChEBI" id="CHEBI:60240"/>
    </cofactor>
</comment>
<dbReference type="OrthoDB" id="214520at2157"/>
<evidence type="ECO:0000259" key="6">
    <source>
        <dbReference type="SMART" id="SM00922"/>
    </source>
</evidence>
<evidence type="ECO:0000256" key="3">
    <source>
        <dbReference type="ARBA" id="ARBA00023239"/>
    </source>
</evidence>
<dbReference type="GeneID" id="39858329"/>
<dbReference type="CDD" id="cd03320">
    <property type="entry name" value="OSBS"/>
    <property type="match status" value="1"/>
</dbReference>
<comment type="similarity">
    <text evidence="4">Belongs to the mandelate racemase/muconate lactonizing enzyme family. MenC type 1 subfamily.</text>
</comment>
<gene>
    <name evidence="4" type="primary">menC</name>
    <name evidence="7" type="ORF">DV707_09525</name>
    <name evidence="8" type="ORF">SAMN04488133_2254</name>
</gene>
<dbReference type="GO" id="GO:0009234">
    <property type="term" value="P:menaquinone biosynthetic process"/>
    <property type="evidence" value="ECO:0007669"/>
    <property type="project" value="UniProtKB-UniRule"/>
</dbReference>
<evidence type="ECO:0000256" key="1">
    <source>
        <dbReference type="ARBA" id="ARBA00022723"/>
    </source>
</evidence>
<dbReference type="SMART" id="SM00922">
    <property type="entry name" value="MR_MLE"/>
    <property type="match status" value="1"/>
</dbReference>
<dbReference type="PANTHER" id="PTHR48073">
    <property type="entry name" value="O-SUCCINYLBENZOATE SYNTHASE-RELATED"/>
    <property type="match status" value="1"/>
</dbReference>
<dbReference type="SFLD" id="SFLDS00001">
    <property type="entry name" value="Enolase"/>
    <property type="match status" value="1"/>
</dbReference>
<comment type="catalytic activity">
    <reaction evidence="4">
        <text>(1R,6R)-6-hydroxy-2-succinyl-cyclohexa-2,4-diene-1-carboxylate = 2-succinylbenzoate + H2O</text>
        <dbReference type="Rhea" id="RHEA:10196"/>
        <dbReference type="ChEBI" id="CHEBI:15377"/>
        <dbReference type="ChEBI" id="CHEBI:18325"/>
        <dbReference type="ChEBI" id="CHEBI:58689"/>
        <dbReference type="EC" id="4.2.1.113"/>
    </reaction>
</comment>
<feature type="active site" description="Proton acceptor" evidence="4">
    <location>
        <position position="250"/>
    </location>
</feature>
<evidence type="ECO:0000256" key="2">
    <source>
        <dbReference type="ARBA" id="ARBA00022842"/>
    </source>
</evidence>
<evidence type="ECO:0000313" key="8">
    <source>
        <dbReference type="EMBL" id="SEG41658.1"/>
    </source>
</evidence>
<comment type="pathway">
    <text evidence="4">Quinol/quinone metabolism; 1,4-dihydroxy-2-naphthoate biosynthesis; 1,4-dihydroxy-2-naphthoate from chorismate: step 4/7.</text>
</comment>
<keyword evidence="3 4" id="KW-0456">Lyase</keyword>
<evidence type="ECO:0000256" key="5">
    <source>
        <dbReference type="SAM" id="MobiDB-lite"/>
    </source>
</evidence>
<feature type="domain" description="Mandelate racemase/muconate lactonizing enzyme C-terminal" evidence="6">
    <location>
        <begin position="127"/>
        <end position="224"/>
    </location>
</feature>
<feature type="region of interest" description="Disordered" evidence="5">
    <location>
        <begin position="1"/>
        <end position="24"/>
    </location>
</feature>
<dbReference type="GO" id="GO:0043748">
    <property type="term" value="F:O-succinylbenzoate synthase activity"/>
    <property type="evidence" value="ECO:0007669"/>
    <property type="project" value="UniProtKB-EC"/>
</dbReference>